<name>A0A426ZSA3_ENSVE</name>
<accession>A0A426ZSA3</accession>
<evidence type="ECO:0000313" key="2">
    <source>
        <dbReference type="EMBL" id="RRT66744.1"/>
    </source>
</evidence>
<feature type="compositionally biased region" description="Basic and acidic residues" evidence="1">
    <location>
        <begin position="144"/>
        <end position="168"/>
    </location>
</feature>
<dbReference type="AlphaFoldDB" id="A0A426ZSA3"/>
<reference evidence="2 3" key="1">
    <citation type="journal article" date="2014" name="Agronomy (Basel)">
        <title>A Draft Genome Sequence for Ensete ventricosum, the Drought-Tolerant Tree Against Hunger.</title>
        <authorList>
            <person name="Harrison J."/>
            <person name="Moore K.A."/>
            <person name="Paszkiewicz K."/>
            <person name="Jones T."/>
            <person name="Grant M."/>
            <person name="Ambacheew D."/>
            <person name="Muzemil S."/>
            <person name="Studholme D.J."/>
        </authorList>
    </citation>
    <scope>NUCLEOTIDE SEQUENCE [LARGE SCALE GENOMIC DNA]</scope>
</reference>
<dbReference type="EMBL" id="AMZH03005310">
    <property type="protein sequence ID" value="RRT66744.1"/>
    <property type="molecule type" value="Genomic_DNA"/>
</dbReference>
<comment type="caution">
    <text evidence="2">The sequence shown here is derived from an EMBL/GenBank/DDBJ whole genome shotgun (WGS) entry which is preliminary data.</text>
</comment>
<dbReference type="Proteomes" id="UP000287651">
    <property type="component" value="Unassembled WGS sequence"/>
</dbReference>
<proteinExistence type="predicted"/>
<evidence type="ECO:0000256" key="1">
    <source>
        <dbReference type="SAM" id="MobiDB-lite"/>
    </source>
</evidence>
<feature type="region of interest" description="Disordered" evidence="1">
    <location>
        <begin position="16"/>
        <end position="54"/>
    </location>
</feature>
<feature type="compositionally biased region" description="Polar residues" evidence="1">
    <location>
        <begin position="37"/>
        <end position="51"/>
    </location>
</feature>
<sequence length="168" mass="18193">MLSTCRGGWPWHGHLQGGSLLWPRPPAKGRPAAAKASSQGSTPTRGQTTRVEGSLRVETLPTRVVACKGDHSCRGGHPLVGWLLAGKGSHSLCRSGGDNDVVRFEVTLPEPLNMLREVESTIKKEKPVLYIGETKKKRKASKTLKKDKGKERPGKGNVAKKDLIKDKG</sequence>
<protein>
    <submittedName>
        <fullName evidence="2">Uncharacterized protein</fullName>
    </submittedName>
</protein>
<gene>
    <name evidence="2" type="ORF">B296_00007376</name>
</gene>
<organism evidence="2 3">
    <name type="scientific">Ensete ventricosum</name>
    <name type="common">Abyssinian banana</name>
    <name type="synonym">Musa ensete</name>
    <dbReference type="NCBI Taxonomy" id="4639"/>
    <lineage>
        <taxon>Eukaryota</taxon>
        <taxon>Viridiplantae</taxon>
        <taxon>Streptophyta</taxon>
        <taxon>Embryophyta</taxon>
        <taxon>Tracheophyta</taxon>
        <taxon>Spermatophyta</taxon>
        <taxon>Magnoliopsida</taxon>
        <taxon>Liliopsida</taxon>
        <taxon>Zingiberales</taxon>
        <taxon>Musaceae</taxon>
        <taxon>Ensete</taxon>
    </lineage>
</organism>
<feature type="region of interest" description="Disordered" evidence="1">
    <location>
        <begin position="133"/>
        <end position="168"/>
    </location>
</feature>
<evidence type="ECO:0000313" key="3">
    <source>
        <dbReference type="Proteomes" id="UP000287651"/>
    </source>
</evidence>